<evidence type="ECO:0000259" key="9">
    <source>
        <dbReference type="Pfam" id="PF01402"/>
    </source>
</evidence>
<evidence type="ECO:0000256" key="5">
    <source>
        <dbReference type="ARBA" id="ARBA00023125"/>
    </source>
</evidence>
<dbReference type="GO" id="GO:0010045">
    <property type="term" value="P:response to nickel cation"/>
    <property type="evidence" value="ECO:0007669"/>
    <property type="project" value="InterPro"/>
</dbReference>
<dbReference type="InterPro" id="IPR022988">
    <property type="entry name" value="Ni_resp_reg_NikR"/>
</dbReference>
<evidence type="ECO:0000313" key="12">
    <source>
        <dbReference type="Proteomes" id="UP000531216"/>
    </source>
</evidence>
<comment type="caution">
    <text evidence="11">The sequence shown here is derived from an EMBL/GenBank/DDBJ whole genome shotgun (WGS) entry which is preliminary data.</text>
</comment>
<organism evidence="11 12">
    <name type="scientific">Aureimonas phyllosphaerae</name>
    <dbReference type="NCBI Taxonomy" id="1166078"/>
    <lineage>
        <taxon>Bacteria</taxon>
        <taxon>Pseudomonadati</taxon>
        <taxon>Pseudomonadota</taxon>
        <taxon>Alphaproteobacteria</taxon>
        <taxon>Hyphomicrobiales</taxon>
        <taxon>Aurantimonadaceae</taxon>
        <taxon>Aureimonas</taxon>
    </lineage>
</organism>
<proteinExistence type="inferred from homology"/>
<dbReference type="Pfam" id="PF08753">
    <property type="entry name" value="NikR_C"/>
    <property type="match status" value="1"/>
</dbReference>
<dbReference type="OrthoDB" id="9806294at2"/>
<keyword evidence="12" id="KW-1185">Reference proteome</keyword>
<dbReference type="CDD" id="cd22231">
    <property type="entry name" value="RHH_NikR_HicB-like"/>
    <property type="match status" value="1"/>
</dbReference>
<dbReference type="PANTHER" id="PTHR34719">
    <property type="entry name" value="NICKEL-RESPONSIVE REGULATOR"/>
    <property type="match status" value="1"/>
</dbReference>
<comment type="cofactor">
    <cofactor evidence="8">
        <name>Ni(2+)</name>
        <dbReference type="ChEBI" id="CHEBI:49786"/>
    </cofactor>
    <text evidence="8">Binds 1 nickel ion per subunit.</text>
</comment>
<dbReference type="Proteomes" id="UP000531216">
    <property type="component" value="Unassembled WGS sequence"/>
</dbReference>
<comment type="similarity">
    <text evidence="1 8">Belongs to the transcriptional regulatory CopG/NikR family.</text>
</comment>
<dbReference type="SUPFAM" id="SSF55021">
    <property type="entry name" value="ACT-like"/>
    <property type="match status" value="1"/>
</dbReference>
<keyword evidence="6 8" id="KW-0804">Transcription</keyword>
<dbReference type="NCBIfam" id="NF003381">
    <property type="entry name" value="PRK04460.1"/>
    <property type="match status" value="1"/>
</dbReference>
<dbReference type="InterPro" id="IPR045865">
    <property type="entry name" value="ACT-like_dom_sf"/>
</dbReference>
<dbReference type="InterPro" id="IPR002145">
    <property type="entry name" value="CopG"/>
</dbReference>
<reference evidence="11 12" key="1">
    <citation type="submission" date="2020-08" db="EMBL/GenBank/DDBJ databases">
        <title>Genomic Encyclopedia of Type Strains, Phase IV (KMG-IV): sequencing the most valuable type-strain genomes for metagenomic binning, comparative biology and taxonomic classification.</title>
        <authorList>
            <person name="Goeker M."/>
        </authorList>
    </citation>
    <scope>NUCLEOTIDE SEQUENCE [LARGE SCALE GENOMIC DNA]</scope>
    <source>
        <strain evidence="11 12">DSM 25024</strain>
    </source>
</reference>
<sequence length="147" mass="15895">MQRVTVTLDDDLMADIDAVMAERGYANRSEAIRDLARAGLSRARADTGEGGCVAALVYVYDHAARDLSRRLTHAHHDHHDLSVSSLHVHLDQGTCMEVSVLKGEIGAVRHFADHVIAERSVRHGELVLIPDAGGSTAKGAAHPHDHD</sequence>
<dbReference type="SUPFAM" id="SSF47598">
    <property type="entry name" value="Ribbon-helix-helix"/>
    <property type="match status" value="1"/>
</dbReference>
<feature type="domain" description="Ribbon-helix-helix protein CopG" evidence="9">
    <location>
        <begin position="3"/>
        <end position="40"/>
    </location>
</feature>
<feature type="domain" description="Transcription factor NikR nickel binding C-terminal" evidence="10">
    <location>
        <begin position="53"/>
        <end position="129"/>
    </location>
</feature>
<dbReference type="InterPro" id="IPR027271">
    <property type="entry name" value="Acetolactate_synth/TF_NikR_C"/>
</dbReference>
<evidence type="ECO:0000256" key="4">
    <source>
        <dbReference type="ARBA" id="ARBA00023015"/>
    </source>
</evidence>
<comment type="function">
    <text evidence="7">Transcriptional repressor of the nikABCDE operon. Is active in the presence of excessive concentrations of intracellular nickel.</text>
</comment>
<dbReference type="PANTHER" id="PTHR34719:SF2">
    <property type="entry name" value="NICKEL-RESPONSIVE REGULATOR"/>
    <property type="match status" value="1"/>
</dbReference>
<evidence type="ECO:0000256" key="3">
    <source>
        <dbReference type="ARBA" id="ARBA00022723"/>
    </source>
</evidence>
<dbReference type="InterPro" id="IPR010985">
    <property type="entry name" value="Ribbon_hlx_hlx"/>
</dbReference>
<evidence type="ECO:0000256" key="1">
    <source>
        <dbReference type="ARBA" id="ARBA00008478"/>
    </source>
</evidence>
<evidence type="ECO:0000256" key="7">
    <source>
        <dbReference type="ARBA" id="ARBA00024723"/>
    </source>
</evidence>
<evidence type="ECO:0000259" key="10">
    <source>
        <dbReference type="Pfam" id="PF08753"/>
    </source>
</evidence>
<feature type="binding site" evidence="8">
    <location>
        <position position="87"/>
    </location>
    <ligand>
        <name>Ni(2+)</name>
        <dbReference type="ChEBI" id="CHEBI:49786"/>
    </ligand>
</feature>
<feature type="binding site" evidence="8">
    <location>
        <position position="76"/>
    </location>
    <ligand>
        <name>Ni(2+)</name>
        <dbReference type="ChEBI" id="CHEBI:49786"/>
    </ligand>
</feature>
<gene>
    <name evidence="11" type="ORF">GGR05_002320</name>
</gene>
<dbReference type="AlphaFoldDB" id="A0A7W6BTT2"/>
<protein>
    <recommendedName>
        <fullName evidence="8">Putative nickel-responsive regulator</fullName>
    </recommendedName>
</protein>
<dbReference type="GO" id="GO:0003677">
    <property type="term" value="F:DNA binding"/>
    <property type="evidence" value="ECO:0007669"/>
    <property type="project" value="UniProtKB-KW"/>
</dbReference>
<evidence type="ECO:0000313" key="11">
    <source>
        <dbReference type="EMBL" id="MBB3936170.1"/>
    </source>
</evidence>
<dbReference type="InterPro" id="IPR050192">
    <property type="entry name" value="CopG/NikR_regulator"/>
</dbReference>
<keyword evidence="2 8" id="KW-0533">Nickel</keyword>
<dbReference type="GO" id="GO:0003700">
    <property type="term" value="F:DNA-binding transcription factor activity"/>
    <property type="evidence" value="ECO:0007669"/>
    <property type="project" value="UniProtKB-UniRule"/>
</dbReference>
<keyword evidence="3 8" id="KW-0479">Metal-binding</keyword>
<comment type="function">
    <text evidence="8">Transcriptional regulator.</text>
</comment>
<dbReference type="NCBIfam" id="TIGR02793">
    <property type="entry name" value="nikR"/>
    <property type="match status" value="1"/>
</dbReference>
<feature type="binding site" evidence="8">
    <location>
        <position position="89"/>
    </location>
    <ligand>
        <name>Ni(2+)</name>
        <dbReference type="ChEBI" id="CHEBI:49786"/>
    </ligand>
</feature>
<evidence type="ECO:0000256" key="6">
    <source>
        <dbReference type="ARBA" id="ARBA00023163"/>
    </source>
</evidence>
<dbReference type="Gene3D" id="3.30.70.1150">
    <property type="entry name" value="ACT-like. Chain A, domain 2"/>
    <property type="match status" value="1"/>
</dbReference>
<accession>A0A7W6BTT2</accession>
<name>A0A7W6BTT2_9HYPH</name>
<keyword evidence="5 8" id="KW-0238">DNA-binding</keyword>
<dbReference type="InterPro" id="IPR014864">
    <property type="entry name" value="TF_NikR_Ni-bd_C"/>
</dbReference>
<dbReference type="NCBIfam" id="NF002815">
    <property type="entry name" value="PRK02967.1"/>
    <property type="match status" value="1"/>
</dbReference>
<keyword evidence="4 8" id="KW-0805">Transcription regulation</keyword>
<dbReference type="RefSeq" id="WP_090963238.1">
    <property type="nucleotide sequence ID" value="NZ_FOOA01000008.1"/>
</dbReference>
<dbReference type="Gene3D" id="1.10.1220.10">
    <property type="entry name" value="Met repressor-like"/>
    <property type="match status" value="1"/>
</dbReference>
<feature type="binding site" evidence="8">
    <location>
        <position position="95"/>
    </location>
    <ligand>
        <name>Ni(2+)</name>
        <dbReference type="ChEBI" id="CHEBI:49786"/>
    </ligand>
</feature>
<dbReference type="InterPro" id="IPR014160">
    <property type="entry name" value="Nickel_NikR_proteobac"/>
</dbReference>
<evidence type="ECO:0000256" key="8">
    <source>
        <dbReference type="HAMAP-Rule" id="MF_00476"/>
    </source>
</evidence>
<dbReference type="EMBL" id="JACIDO010000004">
    <property type="protein sequence ID" value="MBB3936170.1"/>
    <property type="molecule type" value="Genomic_DNA"/>
</dbReference>
<evidence type="ECO:0000256" key="2">
    <source>
        <dbReference type="ARBA" id="ARBA00022596"/>
    </source>
</evidence>
<dbReference type="GO" id="GO:0016151">
    <property type="term" value="F:nickel cation binding"/>
    <property type="evidence" value="ECO:0007669"/>
    <property type="project" value="UniProtKB-UniRule"/>
</dbReference>
<dbReference type="Pfam" id="PF01402">
    <property type="entry name" value="RHH_1"/>
    <property type="match status" value="1"/>
</dbReference>
<dbReference type="HAMAP" id="MF_00476">
    <property type="entry name" value="NikR"/>
    <property type="match status" value="1"/>
</dbReference>
<dbReference type="InterPro" id="IPR013321">
    <property type="entry name" value="Arc_rbn_hlx_hlx"/>
</dbReference>